<dbReference type="AlphaFoldDB" id="A0AAD6XRK4"/>
<comment type="caution">
    <text evidence="4">The sequence shown here is derived from an EMBL/GenBank/DDBJ whole genome shotgun (WGS) entry which is preliminary data.</text>
</comment>
<evidence type="ECO:0000256" key="2">
    <source>
        <dbReference type="SAM" id="Phobius"/>
    </source>
</evidence>
<keyword evidence="2" id="KW-0472">Membrane</keyword>
<feature type="region of interest" description="Disordered" evidence="1">
    <location>
        <begin position="291"/>
        <end position="320"/>
    </location>
</feature>
<protein>
    <recommendedName>
        <fullName evidence="3">DUF6533 domain-containing protein</fullName>
    </recommendedName>
</protein>
<evidence type="ECO:0000259" key="3">
    <source>
        <dbReference type="Pfam" id="PF20151"/>
    </source>
</evidence>
<keyword evidence="2" id="KW-1133">Transmembrane helix</keyword>
<accession>A0AAD6XRK4</accession>
<gene>
    <name evidence="4" type="ORF">B0H15DRAFT_982846</name>
</gene>
<evidence type="ECO:0000313" key="4">
    <source>
        <dbReference type="EMBL" id="KAJ7087623.1"/>
    </source>
</evidence>
<evidence type="ECO:0000313" key="5">
    <source>
        <dbReference type="Proteomes" id="UP001222325"/>
    </source>
</evidence>
<evidence type="ECO:0000256" key="1">
    <source>
        <dbReference type="SAM" id="MobiDB-lite"/>
    </source>
</evidence>
<reference evidence="4" key="1">
    <citation type="submission" date="2023-03" db="EMBL/GenBank/DDBJ databases">
        <title>Massive genome expansion in bonnet fungi (Mycena s.s.) driven by repeated elements and novel gene families across ecological guilds.</title>
        <authorList>
            <consortium name="Lawrence Berkeley National Laboratory"/>
            <person name="Harder C.B."/>
            <person name="Miyauchi S."/>
            <person name="Viragh M."/>
            <person name="Kuo A."/>
            <person name="Thoen E."/>
            <person name="Andreopoulos B."/>
            <person name="Lu D."/>
            <person name="Skrede I."/>
            <person name="Drula E."/>
            <person name="Henrissat B."/>
            <person name="Morin E."/>
            <person name="Kohler A."/>
            <person name="Barry K."/>
            <person name="LaButti K."/>
            <person name="Morin E."/>
            <person name="Salamov A."/>
            <person name="Lipzen A."/>
            <person name="Mereny Z."/>
            <person name="Hegedus B."/>
            <person name="Baldrian P."/>
            <person name="Stursova M."/>
            <person name="Weitz H."/>
            <person name="Taylor A."/>
            <person name="Grigoriev I.V."/>
            <person name="Nagy L.G."/>
            <person name="Martin F."/>
            <person name="Kauserud H."/>
        </authorList>
    </citation>
    <scope>NUCLEOTIDE SEQUENCE</scope>
    <source>
        <strain evidence="4">CBHHK173m</strain>
    </source>
</reference>
<feature type="transmembrane region" description="Helical" evidence="2">
    <location>
        <begin position="94"/>
        <end position="116"/>
    </location>
</feature>
<sequence length="320" mass="35771">MSAATEERLFSIFYGLKYFSAVPLVAVVFDHLITLGDEFNTIWKNPNVRWHSKAAFVVNRYLTEAIIAYVVYILSGMATNLSDRHLQVCHRFIWIYGVTCVVAGAISHFVILIRVYGLWDRRASVARVLISAFVACITTTTILGVFSAIEMERKQSILFCASAHLYLWLKATSPCGHSFFDFSLVMLIVFNAMDRPRLTHIEIVSELQNDGAGFFLCIFALRFADLLVAVFREPGEVFIAITTVWAFCTIINARLHMRLEGLSLERSTGTVIMFDDFYGMLNGLQASYGTADASPASPEDRHDRPVHGINGYPGSGVKLA</sequence>
<organism evidence="4 5">
    <name type="scientific">Mycena belliarum</name>
    <dbReference type="NCBI Taxonomy" id="1033014"/>
    <lineage>
        <taxon>Eukaryota</taxon>
        <taxon>Fungi</taxon>
        <taxon>Dikarya</taxon>
        <taxon>Basidiomycota</taxon>
        <taxon>Agaricomycotina</taxon>
        <taxon>Agaricomycetes</taxon>
        <taxon>Agaricomycetidae</taxon>
        <taxon>Agaricales</taxon>
        <taxon>Marasmiineae</taxon>
        <taxon>Mycenaceae</taxon>
        <taxon>Mycena</taxon>
    </lineage>
</organism>
<name>A0AAD6XRK4_9AGAR</name>
<keyword evidence="2" id="KW-0812">Transmembrane</keyword>
<dbReference type="Pfam" id="PF20151">
    <property type="entry name" value="DUF6533"/>
    <property type="match status" value="1"/>
</dbReference>
<feature type="domain" description="DUF6533" evidence="3">
    <location>
        <begin position="18"/>
        <end position="63"/>
    </location>
</feature>
<dbReference type="Proteomes" id="UP001222325">
    <property type="component" value="Unassembled WGS sequence"/>
</dbReference>
<feature type="transmembrane region" description="Helical" evidence="2">
    <location>
        <begin position="54"/>
        <end position="74"/>
    </location>
</feature>
<dbReference type="InterPro" id="IPR045340">
    <property type="entry name" value="DUF6533"/>
</dbReference>
<keyword evidence="5" id="KW-1185">Reference proteome</keyword>
<dbReference type="EMBL" id="JARJCN010000028">
    <property type="protein sequence ID" value="KAJ7087623.1"/>
    <property type="molecule type" value="Genomic_DNA"/>
</dbReference>
<feature type="transmembrane region" description="Helical" evidence="2">
    <location>
        <begin position="12"/>
        <end position="33"/>
    </location>
</feature>
<feature type="transmembrane region" description="Helical" evidence="2">
    <location>
        <begin position="128"/>
        <end position="149"/>
    </location>
</feature>
<proteinExistence type="predicted"/>